<sequence>MTASEHCAIHYVYIQQPQMTEKVIGVPAGGDGACGAESYVVITLMKSALIQHTDSAVICDGWLYFCTNQFELSPGRLYGNVDNRRGPFRSYRGTLERVQPCESSIKMVKN</sequence>
<protein>
    <submittedName>
        <fullName evidence="1">Uncharacterized protein</fullName>
    </submittedName>
</protein>
<dbReference type="Proteomes" id="UP000250266">
    <property type="component" value="Unassembled WGS sequence"/>
</dbReference>
<accession>A0A8E2DZ49</accession>
<gene>
    <name evidence="1" type="ORF">K432DRAFT_469914</name>
</gene>
<dbReference type="AlphaFoldDB" id="A0A8E2DZ49"/>
<dbReference type="EMBL" id="KV745495">
    <property type="protein sequence ID" value="OCK74376.1"/>
    <property type="molecule type" value="Genomic_DNA"/>
</dbReference>
<organism evidence="1 2">
    <name type="scientific">Lepidopterella palustris CBS 459.81</name>
    <dbReference type="NCBI Taxonomy" id="1314670"/>
    <lineage>
        <taxon>Eukaryota</taxon>
        <taxon>Fungi</taxon>
        <taxon>Dikarya</taxon>
        <taxon>Ascomycota</taxon>
        <taxon>Pezizomycotina</taxon>
        <taxon>Dothideomycetes</taxon>
        <taxon>Pleosporomycetidae</taxon>
        <taxon>Mytilinidiales</taxon>
        <taxon>Argynnaceae</taxon>
        <taxon>Lepidopterella</taxon>
    </lineage>
</organism>
<evidence type="ECO:0000313" key="1">
    <source>
        <dbReference type="EMBL" id="OCK74376.1"/>
    </source>
</evidence>
<proteinExistence type="predicted"/>
<keyword evidence="2" id="KW-1185">Reference proteome</keyword>
<dbReference type="OrthoDB" id="7776143at2759"/>
<reference evidence="1 2" key="1">
    <citation type="journal article" date="2016" name="Nat. Commun.">
        <title>Ectomycorrhizal ecology is imprinted in the genome of the dominant symbiotic fungus Cenococcum geophilum.</title>
        <authorList>
            <consortium name="DOE Joint Genome Institute"/>
            <person name="Peter M."/>
            <person name="Kohler A."/>
            <person name="Ohm R.A."/>
            <person name="Kuo A."/>
            <person name="Krutzmann J."/>
            <person name="Morin E."/>
            <person name="Arend M."/>
            <person name="Barry K.W."/>
            <person name="Binder M."/>
            <person name="Choi C."/>
            <person name="Clum A."/>
            <person name="Copeland A."/>
            <person name="Grisel N."/>
            <person name="Haridas S."/>
            <person name="Kipfer T."/>
            <person name="LaButti K."/>
            <person name="Lindquist E."/>
            <person name="Lipzen A."/>
            <person name="Maire R."/>
            <person name="Meier B."/>
            <person name="Mihaltcheva S."/>
            <person name="Molinier V."/>
            <person name="Murat C."/>
            <person name="Poggeler S."/>
            <person name="Quandt C.A."/>
            <person name="Sperisen C."/>
            <person name="Tritt A."/>
            <person name="Tisserant E."/>
            <person name="Crous P.W."/>
            <person name="Henrissat B."/>
            <person name="Nehls U."/>
            <person name="Egli S."/>
            <person name="Spatafora J.W."/>
            <person name="Grigoriev I.V."/>
            <person name="Martin F.M."/>
        </authorList>
    </citation>
    <scope>NUCLEOTIDE SEQUENCE [LARGE SCALE GENOMIC DNA]</scope>
    <source>
        <strain evidence="1 2">CBS 459.81</strain>
    </source>
</reference>
<name>A0A8E2DZ49_9PEZI</name>
<evidence type="ECO:0000313" key="2">
    <source>
        <dbReference type="Proteomes" id="UP000250266"/>
    </source>
</evidence>